<gene>
    <name evidence="1" type="ORF">METZ01_LOCUS254060</name>
</gene>
<organism evidence="1">
    <name type="scientific">marine metagenome</name>
    <dbReference type="NCBI Taxonomy" id="408172"/>
    <lineage>
        <taxon>unclassified sequences</taxon>
        <taxon>metagenomes</taxon>
        <taxon>ecological metagenomes</taxon>
    </lineage>
</organism>
<dbReference type="AlphaFoldDB" id="A0A382INL6"/>
<protein>
    <submittedName>
        <fullName evidence="1">Uncharacterized protein</fullName>
    </submittedName>
</protein>
<reference evidence="1" key="1">
    <citation type="submission" date="2018-05" db="EMBL/GenBank/DDBJ databases">
        <authorList>
            <person name="Lanie J.A."/>
            <person name="Ng W.-L."/>
            <person name="Kazmierczak K.M."/>
            <person name="Andrzejewski T.M."/>
            <person name="Davidsen T.M."/>
            <person name="Wayne K.J."/>
            <person name="Tettelin H."/>
            <person name="Glass J.I."/>
            <person name="Rusch D."/>
            <person name="Podicherti R."/>
            <person name="Tsui H.-C.T."/>
            <person name="Winkler M.E."/>
        </authorList>
    </citation>
    <scope>NUCLEOTIDE SEQUENCE</scope>
</reference>
<sequence length="98" mass="11549">MYTCEDGTKIFDNEQQLKNNFDGEWMWGSSTISSPHIEPTEHLVYSFPCKFKPCNMVYDVKKKLPLFTKSKKSKSLYSAGYYIIRFEKGWVRSFCPKL</sequence>
<accession>A0A382INL6</accession>
<name>A0A382INL6_9ZZZZ</name>
<proteinExistence type="predicted"/>
<feature type="non-terminal residue" evidence="1">
    <location>
        <position position="98"/>
    </location>
</feature>
<evidence type="ECO:0000313" key="1">
    <source>
        <dbReference type="EMBL" id="SVC01206.1"/>
    </source>
</evidence>
<dbReference type="EMBL" id="UINC01068517">
    <property type="protein sequence ID" value="SVC01206.1"/>
    <property type="molecule type" value="Genomic_DNA"/>
</dbReference>